<comment type="caution">
    <text evidence="1">The sequence shown here is derived from an EMBL/GenBank/DDBJ whole genome shotgun (WGS) entry which is preliminary data.</text>
</comment>
<evidence type="ECO:0000313" key="1">
    <source>
        <dbReference type="EMBL" id="TET85996.1"/>
    </source>
</evidence>
<protein>
    <submittedName>
        <fullName evidence="1">Type II toxin-antitoxin system VapB family antitoxin</fullName>
    </submittedName>
</protein>
<dbReference type="Proteomes" id="UP000315669">
    <property type="component" value="Unassembled WGS sequence"/>
</dbReference>
<sequence>MRSTIDIDEKLLKEAQKITGAKTKKELVNLSLRELIRKKRKEHLISLFGSPVLNISLEDVKKLRKDEF</sequence>
<dbReference type="InterPro" id="IPR019239">
    <property type="entry name" value="VapB_antitoxin"/>
</dbReference>
<dbReference type="Pfam" id="PF09957">
    <property type="entry name" value="VapB_antitoxin"/>
    <property type="match status" value="1"/>
</dbReference>
<dbReference type="AlphaFoldDB" id="A0A523Y374"/>
<evidence type="ECO:0000313" key="2">
    <source>
        <dbReference type="Proteomes" id="UP000315669"/>
    </source>
</evidence>
<organism evidence="1 2">
    <name type="scientific">Aerophobetes bacterium</name>
    <dbReference type="NCBI Taxonomy" id="2030807"/>
    <lineage>
        <taxon>Bacteria</taxon>
        <taxon>Candidatus Aerophobota</taxon>
    </lineage>
</organism>
<name>A0A523Y374_UNCAE</name>
<proteinExistence type="predicted"/>
<gene>
    <name evidence="1" type="ORF">E3J32_01050</name>
</gene>
<accession>A0A523Y374</accession>
<reference evidence="1 2" key="1">
    <citation type="submission" date="2019-03" db="EMBL/GenBank/DDBJ databases">
        <title>Metabolic potential of uncultured bacteria and archaea associated with petroleum seepage in deep-sea sediments.</title>
        <authorList>
            <person name="Dong X."/>
            <person name="Hubert C."/>
        </authorList>
    </citation>
    <scope>NUCLEOTIDE SEQUENCE [LARGE SCALE GENOMIC DNA]</scope>
    <source>
        <strain evidence="1">E29_bin25</strain>
    </source>
</reference>
<dbReference type="EMBL" id="SOII01000073">
    <property type="protein sequence ID" value="TET85996.1"/>
    <property type="molecule type" value="Genomic_DNA"/>
</dbReference>